<dbReference type="PIRSF" id="PIRSF016020">
    <property type="entry name" value="PHexose_mutarotase"/>
    <property type="match status" value="1"/>
</dbReference>
<name>A0A9X5FGB2_9MICO</name>
<comment type="caution">
    <text evidence="6">The sequence shown here is derived from an EMBL/GenBank/DDBJ whole genome shotgun (WGS) entry which is preliminary data.</text>
</comment>
<proteinExistence type="inferred from homology"/>
<dbReference type="InterPro" id="IPR011013">
    <property type="entry name" value="Gal_mutarotase_sf_dom"/>
</dbReference>
<dbReference type="InterPro" id="IPR025532">
    <property type="entry name" value="G6P_1-epimerase"/>
</dbReference>
<keyword evidence="3 4" id="KW-0413">Isomerase</keyword>
<sequence>MPVTLPPSVHVEPGVGDAELLVIETPSGTARLHTYGAHLVSWVPADGADVLWVSPRSAYTPGAAIRGGVPLCFPWFGPHPSGTGPAHGFARTSVWRLVEATDLPDDDAHPGGVAVTLALTEQDVDPALTSVWPHPFEARVRLVVGRELSLSLAVTNTGGTTFAVSEALHTYLAVGDVRRAIVTGLDGATYVDKVADDVRVQVGPVTLDRETDRVYTGTGATTQVVESGRPTVTVAKSGSRSTVVWNPWVAKAAAMADVPDDGWTGFLCVETANALDDTLTVEPGETRTITTRLSVG</sequence>
<organism evidence="6 7">
    <name type="scientific">Sanguibacter hominis ATCC BAA-789</name>
    <dbReference type="NCBI Taxonomy" id="1312740"/>
    <lineage>
        <taxon>Bacteria</taxon>
        <taxon>Bacillati</taxon>
        <taxon>Actinomycetota</taxon>
        <taxon>Actinomycetes</taxon>
        <taxon>Micrococcales</taxon>
        <taxon>Sanguibacteraceae</taxon>
        <taxon>Sanguibacter</taxon>
    </lineage>
</organism>
<evidence type="ECO:0000256" key="5">
    <source>
        <dbReference type="PIRSR" id="PIRSR016020-1"/>
    </source>
</evidence>
<dbReference type="SUPFAM" id="SSF74650">
    <property type="entry name" value="Galactose mutarotase-like"/>
    <property type="match status" value="1"/>
</dbReference>
<accession>A0A9X5FGB2</accession>
<feature type="active site" evidence="5">
    <location>
        <position position="270"/>
    </location>
</feature>
<dbReference type="InterPro" id="IPR008183">
    <property type="entry name" value="Aldose_1/G6P_1-epimerase"/>
</dbReference>
<dbReference type="GO" id="GO:0030246">
    <property type="term" value="F:carbohydrate binding"/>
    <property type="evidence" value="ECO:0007669"/>
    <property type="project" value="UniProtKB-UniRule"/>
</dbReference>
<gene>
    <name evidence="6" type="ORF">HF995_11640</name>
</gene>
<protein>
    <recommendedName>
        <fullName evidence="4">Putative glucose-6-phosphate 1-epimerase</fullName>
        <ecNumber evidence="4">5.1.3.15</ecNumber>
    </recommendedName>
</protein>
<dbReference type="GO" id="GO:0047938">
    <property type="term" value="F:glucose-6-phosphate 1-epimerase activity"/>
    <property type="evidence" value="ECO:0007669"/>
    <property type="project" value="UniProtKB-UniRule"/>
</dbReference>
<evidence type="ECO:0000313" key="7">
    <source>
        <dbReference type="Proteomes" id="UP000774283"/>
    </source>
</evidence>
<feature type="active site" evidence="5">
    <location>
        <position position="169"/>
    </location>
</feature>
<dbReference type="Proteomes" id="UP000774283">
    <property type="component" value="Unassembled WGS sequence"/>
</dbReference>
<evidence type="ECO:0000256" key="2">
    <source>
        <dbReference type="ARBA" id="ARBA00005866"/>
    </source>
</evidence>
<dbReference type="Gene3D" id="2.70.98.10">
    <property type="match status" value="1"/>
</dbReference>
<dbReference type="PANTHER" id="PTHR11122:SF13">
    <property type="entry name" value="GLUCOSE-6-PHOSPHATE 1-EPIMERASE"/>
    <property type="match status" value="1"/>
</dbReference>
<reference evidence="6 7" key="1">
    <citation type="submission" date="2020-04" db="EMBL/GenBank/DDBJ databases">
        <title>MicrobeNet Type strains.</title>
        <authorList>
            <person name="Nicholson A.C."/>
        </authorList>
    </citation>
    <scope>NUCLEOTIDE SEQUENCE [LARGE SCALE GENOMIC DNA]</scope>
    <source>
        <strain evidence="6 7">ATCC BAA-789</strain>
    </source>
</reference>
<evidence type="ECO:0000256" key="3">
    <source>
        <dbReference type="ARBA" id="ARBA00023235"/>
    </source>
</evidence>
<dbReference type="RefSeq" id="WP_168447988.1">
    <property type="nucleotide sequence ID" value="NZ_JAAXOW010000004.1"/>
</dbReference>
<comment type="similarity">
    <text evidence="2 4">Belongs to the glucose-6-phosphate 1-epimerase family.</text>
</comment>
<dbReference type="CDD" id="cd09020">
    <property type="entry name" value="D-hex-6-P-epi_like"/>
    <property type="match status" value="1"/>
</dbReference>
<comment type="catalytic activity">
    <reaction evidence="1">
        <text>alpha-D-glucose 6-phosphate = beta-D-glucose 6-phosphate</text>
        <dbReference type="Rhea" id="RHEA:16249"/>
        <dbReference type="ChEBI" id="CHEBI:58225"/>
        <dbReference type="ChEBI" id="CHEBI:58247"/>
        <dbReference type="EC" id="5.1.3.15"/>
    </reaction>
</comment>
<dbReference type="Pfam" id="PF01263">
    <property type="entry name" value="Aldose_epim"/>
    <property type="match status" value="1"/>
</dbReference>
<dbReference type="InterPro" id="IPR014718">
    <property type="entry name" value="GH-type_carb-bd"/>
</dbReference>
<dbReference type="AlphaFoldDB" id="A0A9X5FGB2"/>
<dbReference type="GO" id="GO:0005975">
    <property type="term" value="P:carbohydrate metabolic process"/>
    <property type="evidence" value="ECO:0007669"/>
    <property type="project" value="InterPro"/>
</dbReference>
<dbReference type="PANTHER" id="PTHR11122">
    <property type="entry name" value="APOSPORY-ASSOCIATED PROTEIN C-RELATED"/>
    <property type="match status" value="1"/>
</dbReference>
<dbReference type="EC" id="5.1.3.15" evidence="4"/>
<evidence type="ECO:0000313" key="6">
    <source>
        <dbReference type="EMBL" id="NKX93914.1"/>
    </source>
</evidence>
<evidence type="ECO:0000256" key="1">
    <source>
        <dbReference type="ARBA" id="ARBA00001096"/>
    </source>
</evidence>
<keyword evidence="7" id="KW-1185">Reference proteome</keyword>
<dbReference type="EMBL" id="JAAXOW010000004">
    <property type="protein sequence ID" value="NKX93914.1"/>
    <property type="molecule type" value="Genomic_DNA"/>
</dbReference>
<evidence type="ECO:0000256" key="4">
    <source>
        <dbReference type="PIRNR" id="PIRNR016020"/>
    </source>
</evidence>